<keyword evidence="3" id="KW-0813">Transport</keyword>
<dbReference type="PANTHER" id="PTHR34975:SF2">
    <property type="entry name" value="SPORE GERMINATION PROTEIN A2"/>
    <property type="match status" value="1"/>
</dbReference>
<accession>A0A1I4QFN9</accession>
<dbReference type="AlphaFoldDB" id="A0A1I4QFN9"/>
<feature type="transmembrane region" description="Helical" evidence="8">
    <location>
        <begin position="66"/>
        <end position="84"/>
    </location>
</feature>
<dbReference type="GO" id="GO:0016020">
    <property type="term" value="C:membrane"/>
    <property type="evidence" value="ECO:0007669"/>
    <property type="project" value="UniProtKB-SubCell"/>
</dbReference>
<feature type="transmembrane region" description="Helical" evidence="8">
    <location>
        <begin position="172"/>
        <end position="190"/>
    </location>
</feature>
<evidence type="ECO:0000256" key="2">
    <source>
        <dbReference type="ARBA" id="ARBA00007998"/>
    </source>
</evidence>
<comment type="subcellular location">
    <subcellularLocation>
        <location evidence="1">Membrane</location>
        <topology evidence="1">Multi-pass membrane protein</topology>
    </subcellularLocation>
</comment>
<feature type="transmembrane region" description="Helical" evidence="8">
    <location>
        <begin position="255"/>
        <end position="283"/>
    </location>
</feature>
<keyword evidence="7 8" id="KW-0472">Membrane</keyword>
<proteinExistence type="inferred from homology"/>
<evidence type="ECO:0000256" key="7">
    <source>
        <dbReference type="ARBA" id="ARBA00023136"/>
    </source>
</evidence>
<dbReference type="Proteomes" id="UP000198565">
    <property type="component" value="Unassembled WGS sequence"/>
</dbReference>
<evidence type="ECO:0000256" key="5">
    <source>
        <dbReference type="ARBA" id="ARBA00022692"/>
    </source>
</evidence>
<dbReference type="PANTHER" id="PTHR34975">
    <property type="entry name" value="SPORE GERMINATION PROTEIN A2"/>
    <property type="match status" value="1"/>
</dbReference>
<evidence type="ECO:0000256" key="8">
    <source>
        <dbReference type="SAM" id="Phobius"/>
    </source>
</evidence>
<feature type="transmembrane region" description="Helical" evidence="8">
    <location>
        <begin position="321"/>
        <end position="339"/>
    </location>
</feature>
<comment type="similarity">
    <text evidence="2">Belongs to the amino acid-polyamine-organocation (APC) superfamily. Spore germination protein (SGP) (TC 2.A.3.9) family.</text>
</comment>
<reference evidence="10" key="1">
    <citation type="submission" date="2016-10" db="EMBL/GenBank/DDBJ databases">
        <authorList>
            <person name="Varghese N."/>
            <person name="Submissions S."/>
        </authorList>
    </citation>
    <scope>NUCLEOTIDE SEQUENCE [LARGE SCALE GENOMIC DNA]</scope>
    <source>
        <strain evidence="10">CGMCC 1.4250</strain>
    </source>
</reference>
<dbReference type="Pfam" id="PF03845">
    <property type="entry name" value="Spore_permease"/>
    <property type="match status" value="1"/>
</dbReference>
<feature type="transmembrane region" description="Helical" evidence="8">
    <location>
        <begin position="202"/>
        <end position="224"/>
    </location>
</feature>
<gene>
    <name evidence="9" type="ORF">SAMN04487943_11642</name>
</gene>
<keyword evidence="10" id="KW-1185">Reference proteome</keyword>
<evidence type="ECO:0000256" key="6">
    <source>
        <dbReference type="ARBA" id="ARBA00022989"/>
    </source>
</evidence>
<name>A0A1I4QFN9_9BACI</name>
<protein>
    <submittedName>
        <fullName evidence="9">Spore germination protein (Amino acid permease)</fullName>
    </submittedName>
</protein>
<evidence type="ECO:0000256" key="3">
    <source>
        <dbReference type="ARBA" id="ARBA00022448"/>
    </source>
</evidence>
<feature type="transmembrane region" description="Helical" evidence="8">
    <location>
        <begin position="104"/>
        <end position="123"/>
    </location>
</feature>
<dbReference type="STRING" id="334253.SAMN04487943_11642"/>
<evidence type="ECO:0000313" key="9">
    <source>
        <dbReference type="EMBL" id="SFM38878.1"/>
    </source>
</evidence>
<feature type="transmembrane region" description="Helical" evidence="8">
    <location>
        <begin position="27"/>
        <end position="45"/>
    </location>
</feature>
<evidence type="ECO:0000256" key="4">
    <source>
        <dbReference type="ARBA" id="ARBA00022544"/>
    </source>
</evidence>
<keyword evidence="6 8" id="KW-1133">Transmembrane helix</keyword>
<dbReference type="EMBL" id="FOTR01000016">
    <property type="protein sequence ID" value="SFM38878.1"/>
    <property type="molecule type" value="Genomic_DNA"/>
</dbReference>
<organism evidence="9 10">
    <name type="scientific">Gracilibacillus orientalis</name>
    <dbReference type="NCBI Taxonomy" id="334253"/>
    <lineage>
        <taxon>Bacteria</taxon>
        <taxon>Bacillati</taxon>
        <taxon>Bacillota</taxon>
        <taxon>Bacilli</taxon>
        <taxon>Bacillales</taxon>
        <taxon>Bacillaceae</taxon>
        <taxon>Gracilibacillus</taxon>
    </lineage>
</organism>
<feature type="transmembrane region" description="Helical" evidence="8">
    <location>
        <begin position="130"/>
        <end position="152"/>
    </location>
</feature>
<dbReference type="GO" id="GO:0009847">
    <property type="term" value="P:spore germination"/>
    <property type="evidence" value="ECO:0007669"/>
    <property type="project" value="InterPro"/>
</dbReference>
<evidence type="ECO:0000256" key="1">
    <source>
        <dbReference type="ARBA" id="ARBA00004141"/>
    </source>
</evidence>
<keyword evidence="4" id="KW-0309">Germination</keyword>
<feature type="transmembrane region" description="Helical" evidence="8">
    <location>
        <begin position="290"/>
        <end position="309"/>
    </location>
</feature>
<dbReference type="InterPro" id="IPR004761">
    <property type="entry name" value="Spore_GerAB"/>
</dbReference>
<evidence type="ECO:0000313" key="10">
    <source>
        <dbReference type="Proteomes" id="UP000198565"/>
    </source>
</evidence>
<sequence length="346" mass="40878">MYFITHVGLIFFMYPTDIIESASRTHWVPIFIGMVFHLVFIWIYMKGLSYFPGKNIIDIYMEKGKGLSLIFLIPIIGYFFLANITTVRAYSEIINIVFLSETPLWATMIPFLFIATYIAAKGLNVIFHTAFIVACVFLPLFLFIFILSFQNVDWRYFFPLFDIDYSFISNRSYYKSFFSFAGVFLFLGFIQPYHTYDRKKVLLSAILLLPFFLFSVYVPILTFGQATSATFQFPFVTALDSVYISWLVFDRITMFFLISLLIFIMIFLSLLLWMVSSILVHFVPIVKHSYVLYFLSILIFIICVMLPDWKVVEKLFWWNTYFRFYVILVIPFSVLIFGVRSKRKVR</sequence>
<keyword evidence="5 8" id="KW-0812">Transmembrane</keyword>